<protein>
    <recommendedName>
        <fullName evidence="1">KAP NTPase domain-containing protein</fullName>
    </recommendedName>
</protein>
<proteinExistence type="predicted"/>
<accession>A0AA89W8L8</accession>
<dbReference type="SUPFAM" id="SSF52540">
    <property type="entry name" value="P-loop containing nucleoside triphosphate hydrolases"/>
    <property type="match status" value="1"/>
</dbReference>
<evidence type="ECO:0000313" key="2">
    <source>
        <dbReference type="EMBL" id="MBH1652733.1"/>
    </source>
</evidence>
<dbReference type="PANTHER" id="PTHR22674">
    <property type="entry name" value="NTPASE, KAP FAMILY P-LOOP DOMAIN-CONTAINING 1"/>
    <property type="match status" value="1"/>
</dbReference>
<dbReference type="RefSeq" id="WP_164171491.1">
    <property type="nucleotide sequence ID" value="NZ_CP040438.1"/>
</dbReference>
<gene>
    <name evidence="2" type="ORF">I5U67_11200</name>
</gene>
<dbReference type="InterPro" id="IPR027417">
    <property type="entry name" value="P-loop_NTPase"/>
</dbReference>
<sequence>MIRKEAPPVVDPASPWKGDIFDRTHDGKVLSNLIAKSADQALTISLQAPWGSGKTVFLQRLKEHIRNEFQIKAISVDTWKYDHHGDPLAPILAQLLDVIEERAKKERPKSTLRKKLEAAGSELAATGAKYVLPALSATAKVTVPGYAPLVEGVESLAANLLERQRELMNSEPAFRSALEAARDAITARRPTGPIRPILFIIDELDRCRPDYAIQTLERIKHHFDVPGIIFIVATDHGNLPAAVQTVYGAHVNGEEYLRKFFDFEYHLSPASREAVTKYLLSSARLGLESERTLEEIVGHPSAFNIKQLNEEQVEELDRIEYGVFFTEMSSVFQLSPRDQIRAFTLIYAFYITRPKSFVTIPFLDCFIACLRFGSPQNYIQLSSTGVISIPGDYSNDHKNELNCLRPQNYNEVLNLFVGNKANHVNSLRTVEKKIKESNAGANLGVLAAVTSLARCNQLRNFDSSAYIESVIRLSRSLNREDELSQPS</sequence>
<reference evidence="2" key="1">
    <citation type="submission" date="2020-11" db="EMBL/GenBank/DDBJ databases">
        <title>Enhanced detection system for hospital associated transmission using whole genome sequencing surveillance.</title>
        <authorList>
            <person name="Harrison L.H."/>
            <person name="Van Tyne D."/>
            <person name="Marsh J.W."/>
            <person name="Griffith M.P."/>
            <person name="Snyder D.J."/>
            <person name="Cooper V.S."/>
            <person name="Mustapha M."/>
        </authorList>
    </citation>
    <scope>NUCLEOTIDE SEQUENCE</scope>
    <source>
        <strain evidence="2">STEN00091</strain>
    </source>
</reference>
<dbReference type="Pfam" id="PF07693">
    <property type="entry name" value="KAP_NTPase"/>
    <property type="match status" value="1"/>
</dbReference>
<dbReference type="EMBL" id="JADUNP010000020">
    <property type="protein sequence ID" value="MBH1652733.1"/>
    <property type="molecule type" value="Genomic_DNA"/>
</dbReference>
<dbReference type="Proteomes" id="UP000625930">
    <property type="component" value="Unassembled WGS sequence"/>
</dbReference>
<dbReference type="AlphaFoldDB" id="A0AA89W8L8"/>
<feature type="domain" description="KAP NTPase" evidence="1">
    <location>
        <begin position="28"/>
        <end position="290"/>
    </location>
</feature>
<dbReference type="PANTHER" id="PTHR22674:SF6">
    <property type="entry name" value="NTPASE KAP FAMILY P-LOOP DOMAIN-CONTAINING PROTEIN 1"/>
    <property type="match status" value="1"/>
</dbReference>
<name>A0AA89W8L8_STEMA</name>
<comment type="caution">
    <text evidence="2">The sequence shown here is derived from an EMBL/GenBank/DDBJ whole genome shotgun (WGS) entry which is preliminary data.</text>
</comment>
<dbReference type="Gene3D" id="3.40.50.300">
    <property type="entry name" value="P-loop containing nucleotide triphosphate hydrolases"/>
    <property type="match status" value="1"/>
</dbReference>
<organism evidence="2 3">
    <name type="scientific">Stenotrophomonas maltophilia</name>
    <name type="common">Pseudomonas maltophilia</name>
    <name type="synonym">Xanthomonas maltophilia</name>
    <dbReference type="NCBI Taxonomy" id="40324"/>
    <lineage>
        <taxon>Bacteria</taxon>
        <taxon>Pseudomonadati</taxon>
        <taxon>Pseudomonadota</taxon>
        <taxon>Gammaproteobacteria</taxon>
        <taxon>Lysobacterales</taxon>
        <taxon>Lysobacteraceae</taxon>
        <taxon>Stenotrophomonas</taxon>
        <taxon>Stenotrophomonas maltophilia group</taxon>
    </lineage>
</organism>
<evidence type="ECO:0000259" key="1">
    <source>
        <dbReference type="Pfam" id="PF07693"/>
    </source>
</evidence>
<dbReference type="InterPro" id="IPR052754">
    <property type="entry name" value="NTPase_KAP_P-loop"/>
</dbReference>
<evidence type="ECO:0000313" key="3">
    <source>
        <dbReference type="Proteomes" id="UP000625930"/>
    </source>
</evidence>
<dbReference type="InterPro" id="IPR011646">
    <property type="entry name" value="KAP_P-loop"/>
</dbReference>